<feature type="domain" description="Glycoside hydrolase family 2" evidence="8">
    <location>
        <begin position="673"/>
        <end position="773"/>
    </location>
</feature>
<evidence type="ECO:0000259" key="6">
    <source>
        <dbReference type="Pfam" id="PF02837"/>
    </source>
</evidence>
<evidence type="ECO:0000313" key="10">
    <source>
        <dbReference type="EMBL" id="KAA5403094.1"/>
    </source>
</evidence>
<dbReference type="Pfam" id="PF02837">
    <property type="entry name" value="Glyco_hydro_2_N"/>
    <property type="match status" value="1"/>
</dbReference>
<dbReference type="GO" id="GO:0005975">
    <property type="term" value="P:carbohydrate metabolic process"/>
    <property type="evidence" value="ECO:0007669"/>
    <property type="project" value="InterPro"/>
</dbReference>
<reference evidence="12 14" key="3">
    <citation type="journal article" date="2019" name="Nat. Microbiol.">
        <title>Genomic variation and strain-specific functional adaptation in the human gut microbiome during early life.</title>
        <authorList>
            <person name="Vatanen T."/>
            <person name="Plichta D.R."/>
            <person name="Somani J."/>
            <person name="Munch P.C."/>
            <person name="Arthur T.D."/>
            <person name="Hall A.B."/>
            <person name="Rudolf S."/>
            <person name="Oakeley E.J."/>
            <person name="Ke X."/>
            <person name="Young R.A."/>
            <person name="Haiser H.J."/>
            <person name="Kolde R."/>
            <person name="Yassour M."/>
            <person name="Luopajarvi K."/>
            <person name="Siljander H."/>
            <person name="Virtanen S.M."/>
            <person name="Ilonen J."/>
            <person name="Uibo R."/>
            <person name="Tillmann V."/>
            <person name="Mokurov S."/>
            <person name="Dorshakova N."/>
            <person name="Porter J.A."/>
            <person name="McHardy A.C."/>
            <person name="Lahdesmaki H."/>
            <person name="Vlamakis H."/>
            <person name="Huttenhower C."/>
            <person name="Knip M."/>
            <person name="Xavier R.J."/>
        </authorList>
    </citation>
    <scope>NUCLEOTIDE SEQUENCE [LARGE SCALE GENOMIC DNA]</scope>
    <source>
        <strain evidence="12 14">RJX1052</strain>
    </source>
</reference>
<dbReference type="GO" id="GO:0004553">
    <property type="term" value="F:hydrolase activity, hydrolyzing O-glycosyl compounds"/>
    <property type="evidence" value="ECO:0007669"/>
    <property type="project" value="InterPro"/>
</dbReference>
<evidence type="ECO:0000259" key="4">
    <source>
        <dbReference type="Pfam" id="PF00703"/>
    </source>
</evidence>
<evidence type="ECO:0000313" key="16">
    <source>
        <dbReference type="Proteomes" id="UP000481616"/>
    </source>
</evidence>
<evidence type="ECO:0000256" key="1">
    <source>
        <dbReference type="ARBA" id="ARBA00007401"/>
    </source>
</evidence>
<dbReference type="Gene3D" id="2.60.40.10">
    <property type="entry name" value="Immunoglobulins"/>
    <property type="match status" value="3"/>
</dbReference>
<dbReference type="EMBL" id="SLTX01000001">
    <property type="protein sequence ID" value="TDB06750.1"/>
    <property type="molecule type" value="Genomic_DNA"/>
</dbReference>
<sequence length="778" mass="89465">MKNKKLLIAILCIFVFDLPGAANRIRQNFDFDWQFRLGENGDFREVQLPHDWSVELDFDEKAGGASGYLPGGIGWYRKSFMIPASYKNQKVSLVFDGIYHKATIFLNGKEIAYHRYGYTSFETDLTPFLKYGESNDLKIKVDHSEISRWYTGSGIYRHVWLQVTNPVHVKMWGTYVTTPEITESQATVKIVTTIENSMELPTTVIVQQRLLDGDGKIVKAEGKEVMARTTLKLDKEKTAEVVQNLLVSHPKLWDLDFPYRYTVETIIKKGGKTIDKYLTPFGIRSVKFDKDKGFFLNNKHLKLKGMCLHQDAGCLGTAVPDRAYERRLLILKEFGTNAIRCSHNPPSPEFLNYCDSIGFLVIDEAFDKWKSGYYEEFFDSSWQQDISDMVIRDRNHPSVILWSIGNELAEAKLKDDTGIERAGMLQDFVHQLDPSRLVMLALQPGFEDKFASVTDVLGYNYMEPRLIYDKKKYPERICLISESYPYYSSIREFDSRDYDEKNPWNYVMEHEYICGSFMWTGVDYIGESSGWPSKGWPSAPFDMCMSEKPRGGYFRALWNEKPFLGLYVIDYNLDEDPGKDHWQAPGMVHDWTFPYQDARVMQIQTPSNCDEVMLIDPRGKVYGPRKPRDYINNTIKWNQPYRPGKVVVIGYKDGIEVCRDSIQTSGNKAVRFTLKADREQLKADGQDLSHISLNLYDEQGIPIRIDDRQVKVTVEGNGRLMGIDSGEMRRSERFSSHTLPTYLGRAQIVVQAGRMRGQLKVKVEVEGMASQELVLLVG</sequence>
<dbReference type="InterPro" id="IPR036156">
    <property type="entry name" value="Beta-gal/glucu_dom_sf"/>
</dbReference>
<proteinExistence type="inferred from homology"/>
<comment type="caution">
    <text evidence="10">The sequence shown here is derived from an EMBL/GenBank/DDBJ whole genome shotgun (WGS) entry which is preliminary data.</text>
</comment>
<feature type="domain" description="Glycoside hydrolase family 2 immunoglobulin-like beta-sandwich" evidence="4">
    <location>
        <begin position="174"/>
        <end position="284"/>
    </location>
</feature>
<dbReference type="PROSITE" id="PS00608">
    <property type="entry name" value="GLYCOSYL_HYDROL_F2_2"/>
    <property type="match status" value="1"/>
</dbReference>
<dbReference type="EMBL" id="VVZA01000017">
    <property type="protein sequence ID" value="KAA5403094.1"/>
    <property type="molecule type" value="Genomic_DNA"/>
</dbReference>
<dbReference type="Gene3D" id="3.20.20.80">
    <property type="entry name" value="Glycosidases"/>
    <property type="match status" value="1"/>
</dbReference>
<feature type="domain" description="Glycoside hydrolase family 2 catalytic" evidence="5">
    <location>
        <begin position="290"/>
        <end position="443"/>
    </location>
</feature>
<feature type="domain" description="DUF4982" evidence="7">
    <location>
        <begin position="600"/>
        <end position="658"/>
    </location>
</feature>
<comment type="similarity">
    <text evidence="1">Belongs to the glycosyl hydrolase 2 family.</text>
</comment>
<dbReference type="SUPFAM" id="SSF49303">
    <property type="entry name" value="beta-Galactosidase/glucuronidase domain"/>
    <property type="match status" value="1"/>
</dbReference>
<dbReference type="EMBL" id="VVYY01000001">
    <property type="protein sequence ID" value="KAA5400680.1"/>
    <property type="molecule type" value="Genomic_DNA"/>
</dbReference>
<keyword evidence="2 10" id="KW-0378">Hydrolase</keyword>
<evidence type="ECO:0000313" key="13">
    <source>
        <dbReference type="Proteomes" id="UP000283678"/>
    </source>
</evidence>
<gene>
    <name evidence="11" type="ORF">DWW04_15205</name>
    <name evidence="12" type="ORF">E1J06_04670</name>
    <name evidence="10" type="ORF">F2Y51_16905</name>
    <name evidence="9" type="ORF">F2Y58_00450</name>
</gene>
<dbReference type="InterPro" id="IPR006103">
    <property type="entry name" value="Glyco_hydro_2_cat"/>
</dbReference>
<evidence type="ECO:0000256" key="2">
    <source>
        <dbReference type="ARBA" id="ARBA00022801"/>
    </source>
</evidence>
<dbReference type="Proteomes" id="UP000294834">
    <property type="component" value="Unassembled WGS sequence"/>
</dbReference>
<evidence type="ECO:0000313" key="14">
    <source>
        <dbReference type="Proteomes" id="UP000294834"/>
    </source>
</evidence>
<evidence type="ECO:0000259" key="7">
    <source>
        <dbReference type="Pfam" id="PF16355"/>
    </source>
</evidence>
<dbReference type="InterPro" id="IPR006104">
    <property type="entry name" value="Glyco_hydro_2_N"/>
</dbReference>
<dbReference type="PANTHER" id="PTHR42732:SF1">
    <property type="entry name" value="BETA-MANNOSIDASE"/>
    <property type="match status" value="1"/>
</dbReference>
<dbReference type="Pfam" id="PF02836">
    <property type="entry name" value="Glyco_hydro_2_C"/>
    <property type="match status" value="1"/>
</dbReference>
<dbReference type="PANTHER" id="PTHR42732">
    <property type="entry name" value="BETA-GALACTOSIDASE"/>
    <property type="match status" value="1"/>
</dbReference>
<dbReference type="InterPro" id="IPR040605">
    <property type="entry name" value="Glyco_hydro2_dom5"/>
</dbReference>
<reference evidence="15 16" key="2">
    <citation type="journal article" date="2019" name="Nat. Med.">
        <title>A library of human gut bacterial isolates paired with longitudinal multiomics data enables mechanistic microbiome research.</title>
        <authorList>
            <person name="Poyet M."/>
            <person name="Groussin M."/>
            <person name="Gibbons S.M."/>
            <person name="Avila-Pacheco J."/>
            <person name="Jiang X."/>
            <person name="Kearney S.M."/>
            <person name="Perrotta A.R."/>
            <person name="Berdy B."/>
            <person name="Zhao S."/>
            <person name="Lieberman T.D."/>
            <person name="Swanson P.K."/>
            <person name="Smith M."/>
            <person name="Roesemann S."/>
            <person name="Alexander J.E."/>
            <person name="Rich S.A."/>
            <person name="Livny J."/>
            <person name="Vlamakis H."/>
            <person name="Clish C."/>
            <person name="Bullock K."/>
            <person name="Deik A."/>
            <person name="Scott J."/>
            <person name="Pierce K.A."/>
            <person name="Xavier R.J."/>
            <person name="Alm E.J."/>
        </authorList>
    </citation>
    <scope>NUCLEOTIDE SEQUENCE [LARGE SCALE GENOMIC DNA]</scope>
    <source>
        <strain evidence="9 16">BIOML-A1</strain>
        <strain evidence="10 15">BIOML-A4</strain>
    </source>
</reference>
<dbReference type="AlphaFoldDB" id="A0A0K2HIW5"/>
<protein>
    <submittedName>
        <fullName evidence="10">Glycoside hydrolase family 2 protein</fullName>
    </submittedName>
</protein>
<dbReference type="EMBL" id="QRZL01000016">
    <property type="protein sequence ID" value="RGV73938.1"/>
    <property type="molecule type" value="Genomic_DNA"/>
</dbReference>
<dbReference type="InterPro" id="IPR008979">
    <property type="entry name" value="Galactose-bd-like_sf"/>
</dbReference>
<evidence type="ECO:0000259" key="5">
    <source>
        <dbReference type="Pfam" id="PF02836"/>
    </source>
</evidence>
<name>A0A0K2HIW5_9BACT</name>
<evidence type="ECO:0000313" key="15">
    <source>
        <dbReference type="Proteomes" id="UP000441162"/>
    </source>
</evidence>
<dbReference type="InterPro" id="IPR017853">
    <property type="entry name" value="GH"/>
</dbReference>
<evidence type="ECO:0000313" key="12">
    <source>
        <dbReference type="EMBL" id="TDB06750.1"/>
    </source>
</evidence>
<dbReference type="Gene3D" id="2.60.120.260">
    <property type="entry name" value="Galactose-binding domain-like"/>
    <property type="match status" value="1"/>
</dbReference>
<reference evidence="11 13" key="1">
    <citation type="submission" date="2018-08" db="EMBL/GenBank/DDBJ databases">
        <title>A genome reference for cultivated species of the human gut microbiota.</title>
        <authorList>
            <person name="Zou Y."/>
            <person name="Xue W."/>
            <person name="Luo G."/>
        </authorList>
    </citation>
    <scope>NUCLEOTIDE SEQUENCE [LARGE SCALE GENOMIC DNA]</scope>
    <source>
        <strain evidence="11 13">AF14-1AC</strain>
    </source>
</reference>
<dbReference type="RefSeq" id="WP_007845578.1">
    <property type="nucleotide sequence ID" value="NZ_CAXSLT010000001.1"/>
</dbReference>
<dbReference type="Pfam" id="PF18565">
    <property type="entry name" value="Glyco_hydro2_C5"/>
    <property type="match status" value="1"/>
</dbReference>
<dbReference type="PRINTS" id="PR00132">
    <property type="entry name" value="GLHYDRLASE2"/>
</dbReference>
<dbReference type="Proteomes" id="UP000441162">
    <property type="component" value="Unassembled WGS sequence"/>
</dbReference>
<dbReference type="KEGG" id="bdh:GV66_11075"/>
<dbReference type="InterPro" id="IPR051913">
    <property type="entry name" value="GH2_Domain-Containing"/>
</dbReference>
<evidence type="ECO:0000313" key="11">
    <source>
        <dbReference type="EMBL" id="RGV73938.1"/>
    </source>
</evidence>
<dbReference type="Proteomes" id="UP000283678">
    <property type="component" value="Unassembled WGS sequence"/>
</dbReference>
<dbReference type="Pfam" id="PF00703">
    <property type="entry name" value="Glyco_hydro_2"/>
    <property type="match status" value="1"/>
</dbReference>
<evidence type="ECO:0000259" key="8">
    <source>
        <dbReference type="Pfam" id="PF18565"/>
    </source>
</evidence>
<dbReference type="Proteomes" id="UP000481616">
    <property type="component" value="Unassembled WGS sequence"/>
</dbReference>
<dbReference type="InterPro" id="IPR006101">
    <property type="entry name" value="Glyco_hydro_2"/>
</dbReference>
<feature type="domain" description="Glycosyl hydrolases family 2 sugar binding" evidence="6">
    <location>
        <begin position="72"/>
        <end position="161"/>
    </location>
</feature>
<dbReference type="SUPFAM" id="SSF49785">
    <property type="entry name" value="Galactose-binding domain-like"/>
    <property type="match status" value="1"/>
</dbReference>
<evidence type="ECO:0000313" key="9">
    <source>
        <dbReference type="EMBL" id="KAA5400680.1"/>
    </source>
</evidence>
<evidence type="ECO:0000256" key="3">
    <source>
        <dbReference type="ARBA" id="ARBA00023295"/>
    </source>
</evidence>
<dbReference type="InterPro" id="IPR023232">
    <property type="entry name" value="Glyco_hydro_2_AS"/>
</dbReference>
<organism evidence="10 15">
    <name type="scientific">Phocaeicola dorei</name>
    <dbReference type="NCBI Taxonomy" id="357276"/>
    <lineage>
        <taxon>Bacteria</taxon>
        <taxon>Pseudomonadati</taxon>
        <taxon>Bacteroidota</taxon>
        <taxon>Bacteroidia</taxon>
        <taxon>Bacteroidales</taxon>
        <taxon>Bacteroidaceae</taxon>
        <taxon>Phocaeicola</taxon>
    </lineage>
</organism>
<dbReference type="InterPro" id="IPR032311">
    <property type="entry name" value="DUF4982"/>
</dbReference>
<dbReference type="SUPFAM" id="SSF51445">
    <property type="entry name" value="(Trans)glycosidases"/>
    <property type="match status" value="1"/>
</dbReference>
<dbReference type="InterPro" id="IPR006102">
    <property type="entry name" value="Ig-like_GH2"/>
</dbReference>
<accession>A0A0K2HIW5</accession>
<dbReference type="InterPro" id="IPR013783">
    <property type="entry name" value="Ig-like_fold"/>
</dbReference>
<keyword evidence="3" id="KW-0326">Glycosidase</keyword>
<dbReference type="Pfam" id="PF16355">
    <property type="entry name" value="DUF4982"/>
    <property type="match status" value="1"/>
</dbReference>